<dbReference type="EMBL" id="CAJHJT010000034">
    <property type="protein sequence ID" value="CAD7005406.1"/>
    <property type="molecule type" value="Genomic_DNA"/>
</dbReference>
<dbReference type="AlphaFoldDB" id="A0A811V6G1"/>
<keyword evidence="3" id="KW-1185">Reference proteome</keyword>
<protein>
    <submittedName>
        <fullName evidence="2">(Mediterranean fruit fly) hypothetical protein</fullName>
    </submittedName>
</protein>
<organism evidence="2 3">
    <name type="scientific">Ceratitis capitata</name>
    <name type="common">Mediterranean fruit fly</name>
    <name type="synonym">Tephritis capitata</name>
    <dbReference type="NCBI Taxonomy" id="7213"/>
    <lineage>
        <taxon>Eukaryota</taxon>
        <taxon>Metazoa</taxon>
        <taxon>Ecdysozoa</taxon>
        <taxon>Arthropoda</taxon>
        <taxon>Hexapoda</taxon>
        <taxon>Insecta</taxon>
        <taxon>Pterygota</taxon>
        <taxon>Neoptera</taxon>
        <taxon>Endopterygota</taxon>
        <taxon>Diptera</taxon>
        <taxon>Brachycera</taxon>
        <taxon>Muscomorpha</taxon>
        <taxon>Tephritoidea</taxon>
        <taxon>Tephritidae</taxon>
        <taxon>Ceratitis</taxon>
        <taxon>Ceratitis</taxon>
    </lineage>
</organism>
<name>A0A811V6G1_CERCA</name>
<feature type="compositionally biased region" description="Basic residues" evidence="1">
    <location>
        <begin position="60"/>
        <end position="77"/>
    </location>
</feature>
<proteinExistence type="predicted"/>
<reference evidence="2" key="1">
    <citation type="submission" date="2020-11" db="EMBL/GenBank/DDBJ databases">
        <authorList>
            <person name="Whitehead M."/>
        </authorList>
    </citation>
    <scope>NUCLEOTIDE SEQUENCE</scope>
    <source>
        <strain evidence="2">EGII</strain>
    </source>
</reference>
<evidence type="ECO:0000313" key="2">
    <source>
        <dbReference type="EMBL" id="CAD7005406.1"/>
    </source>
</evidence>
<comment type="caution">
    <text evidence="2">The sequence shown here is derived from an EMBL/GenBank/DDBJ whole genome shotgun (WGS) entry which is preliminary data.</text>
</comment>
<evidence type="ECO:0000256" key="1">
    <source>
        <dbReference type="SAM" id="MobiDB-lite"/>
    </source>
</evidence>
<feature type="region of interest" description="Disordered" evidence="1">
    <location>
        <begin position="56"/>
        <end position="77"/>
    </location>
</feature>
<dbReference type="Proteomes" id="UP000606786">
    <property type="component" value="Unassembled WGS sequence"/>
</dbReference>
<accession>A0A811V6G1</accession>
<evidence type="ECO:0000313" key="3">
    <source>
        <dbReference type="Proteomes" id="UP000606786"/>
    </source>
</evidence>
<gene>
    <name evidence="2" type="ORF">CCAP1982_LOCUS13766</name>
</gene>
<sequence length="111" mass="12762">MFICLTTAPTTTIAILRASDDQVTAEIKRDGNYKKKKKVTYTQTQNHTYGGNIKILQQNYKKKKRGNKTKSKKKNGRSNKFSYKKCLMDLVDFCSCDQRAKQAITTTKDQK</sequence>